<dbReference type="EMBL" id="JBHTIT010000001">
    <property type="protein sequence ID" value="MFD0949263.1"/>
    <property type="molecule type" value="Genomic_DNA"/>
</dbReference>
<dbReference type="RefSeq" id="WP_379068746.1">
    <property type="nucleotide sequence ID" value="NZ_JBHTIT010000001.1"/>
</dbReference>
<protein>
    <submittedName>
        <fullName evidence="1">Uncharacterized protein</fullName>
    </submittedName>
</protein>
<reference evidence="2" key="1">
    <citation type="journal article" date="2019" name="Int. J. Syst. Evol. Microbiol.">
        <title>The Global Catalogue of Microorganisms (GCM) 10K type strain sequencing project: providing services to taxonomists for standard genome sequencing and annotation.</title>
        <authorList>
            <consortium name="The Broad Institute Genomics Platform"/>
            <consortium name="The Broad Institute Genome Sequencing Center for Infectious Disease"/>
            <person name="Wu L."/>
            <person name="Ma J."/>
        </authorList>
    </citation>
    <scope>NUCLEOTIDE SEQUENCE [LARGE SCALE GENOMIC DNA]</scope>
    <source>
        <strain evidence="2">CCUG 63419</strain>
    </source>
</reference>
<dbReference type="Proteomes" id="UP001597044">
    <property type="component" value="Unassembled WGS sequence"/>
</dbReference>
<name>A0ABW3HG99_9GAMM</name>
<organism evidence="1 2">
    <name type="scientific">Paraperlucidibaca wandonensis</name>
    <dbReference type="NCBI Taxonomy" id="1268273"/>
    <lineage>
        <taxon>Bacteria</taxon>
        <taxon>Pseudomonadati</taxon>
        <taxon>Pseudomonadota</taxon>
        <taxon>Gammaproteobacteria</taxon>
        <taxon>Moraxellales</taxon>
        <taxon>Moraxellaceae</taxon>
        <taxon>Paraperlucidibaca</taxon>
    </lineage>
</organism>
<gene>
    <name evidence="1" type="ORF">ACFQ0F_02470</name>
</gene>
<evidence type="ECO:0000313" key="1">
    <source>
        <dbReference type="EMBL" id="MFD0949263.1"/>
    </source>
</evidence>
<accession>A0ABW3HG99</accession>
<sequence>MSKRLKIIGLIVVLALLAAAGVYVEQLMSKKTPSFDISLSCGVPPPEEESELARLFDFAENHEGEMVQVKLSYYPGGCSCPRSEDDDPSIVGMVCEHNPEWWLAEKMKQYNCVEALGMAGHRAGIASFCFPTHDILPIKAGYSREQTATYQSISGSFLLNWEWSLGAPHVQVLLPD</sequence>
<evidence type="ECO:0000313" key="2">
    <source>
        <dbReference type="Proteomes" id="UP001597044"/>
    </source>
</evidence>
<comment type="caution">
    <text evidence="1">The sequence shown here is derived from an EMBL/GenBank/DDBJ whole genome shotgun (WGS) entry which is preliminary data.</text>
</comment>
<keyword evidence="2" id="KW-1185">Reference proteome</keyword>
<proteinExistence type="predicted"/>